<organism evidence="2 3">
    <name type="scientific">Alectoria fallacina</name>
    <dbReference type="NCBI Taxonomy" id="1903189"/>
    <lineage>
        <taxon>Eukaryota</taxon>
        <taxon>Fungi</taxon>
        <taxon>Dikarya</taxon>
        <taxon>Ascomycota</taxon>
        <taxon>Pezizomycotina</taxon>
        <taxon>Lecanoromycetes</taxon>
        <taxon>OSLEUM clade</taxon>
        <taxon>Lecanoromycetidae</taxon>
        <taxon>Lecanorales</taxon>
        <taxon>Lecanorineae</taxon>
        <taxon>Parmeliaceae</taxon>
        <taxon>Alectoria</taxon>
    </lineage>
</organism>
<protein>
    <recommendedName>
        <fullName evidence="1">F-box domain-containing protein</fullName>
    </recommendedName>
</protein>
<evidence type="ECO:0000313" key="3">
    <source>
        <dbReference type="Proteomes" id="UP000664203"/>
    </source>
</evidence>
<proteinExistence type="predicted"/>
<gene>
    <name evidence="2" type="ORF">ALECFALPRED_006720</name>
</gene>
<sequence length="498" mass="56269">MLDLLSLPNETLYRIVDYVDLGDLEHFAAYTNTVCCGCRDEDGGGRHPLCLLAEICENRQVAWYPTSLTIKGCGCEEEEHKDEEFEEFVEDEDWEELVWYGEVYDPWRRDAVNVRRNMEDCAQEVQKLVYGSDYFDENGNERWYNHIRRGNRGAALGLLLTLLPHLETLTFHVYTWNAPQFKKVVQRITEPYGRSSSETRKEGGKVLTKLREVKLHGSVPAAHEDVFEDFDLARHFAKLPSVKRIHAVPAKNSSRLSNNPWVKVGSRTSNIDDISIGHGRMKATYMTEYSGSLKALWKFHYDYSPCESHNGLDRNGVSLIVESLLKHANTSLETLTLKASYCSPLQGSTAIPLSIHPFEKLKEASLSCHLYAPVFQKDKAGPLVPAPDETKSLDIASGSSGFEASKTFEVPKLVDILPGSIEVIEFWRQVAMEHVEALLQGLTEHKADRLPHLKKIIFYKAANTVSAVAEEMGETLQEECSEIGIRLVLGDDSRRNGY</sequence>
<name>A0A8H3G412_9LECA</name>
<reference evidence="2" key="1">
    <citation type="submission" date="2021-03" db="EMBL/GenBank/DDBJ databases">
        <authorList>
            <person name="Tagirdzhanova G."/>
        </authorList>
    </citation>
    <scope>NUCLEOTIDE SEQUENCE</scope>
</reference>
<comment type="caution">
    <text evidence="2">The sequence shown here is derived from an EMBL/GenBank/DDBJ whole genome shotgun (WGS) entry which is preliminary data.</text>
</comment>
<keyword evidence="3" id="KW-1185">Reference proteome</keyword>
<dbReference type="Proteomes" id="UP000664203">
    <property type="component" value="Unassembled WGS sequence"/>
</dbReference>
<dbReference type="InterPro" id="IPR001810">
    <property type="entry name" value="F-box_dom"/>
</dbReference>
<dbReference type="OrthoDB" id="5421601at2759"/>
<dbReference type="AlphaFoldDB" id="A0A8H3G412"/>
<accession>A0A8H3G412</accession>
<dbReference type="EMBL" id="CAJPDR010000435">
    <property type="protein sequence ID" value="CAF9936168.1"/>
    <property type="molecule type" value="Genomic_DNA"/>
</dbReference>
<feature type="domain" description="F-box" evidence="1">
    <location>
        <begin position="1"/>
        <end position="24"/>
    </location>
</feature>
<evidence type="ECO:0000313" key="2">
    <source>
        <dbReference type="EMBL" id="CAF9936168.1"/>
    </source>
</evidence>
<evidence type="ECO:0000259" key="1">
    <source>
        <dbReference type="PROSITE" id="PS50181"/>
    </source>
</evidence>
<dbReference type="PROSITE" id="PS50181">
    <property type="entry name" value="FBOX"/>
    <property type="match status" value="1"/>
</dbReference>